<protein>
    <recommendedName>
        <fullName evidence="1">Tetrapyrrole biosynthesis uroporphyrinogen III synthase domain-containing protein</fullName>
    </recommendedName>
</protein>
<evidence type="ECO:0000259" key="1">
    <source>
        <dbReference type="Pfam" id="PF02602"/>
    </source>
</evidence>
<evidence type="ECO:0000313" key="3">
    <source>
        <dbReference type="Proteomes" id="UP000289200"/>
    </source>
</evidence>
<organism evidence="2 3">
    <name type="scientific">Rhodoplanes serenus</name>
    <dbReference type="NCBI Taxonomy" id="200615"/>
    <lineage>
        <taxon>Bacteria</taxon>
        <taxon>Pseudomonadati</taxon>
        <taxon>Pseudomonadota</taxon>
        <taxon>Alphaproteobacteria</taxon>
        <taxon>Hyphomicrobiales</taxon>
        <taxon>Nitrobacteraceae</taxon>
        <taxon>Rhodoplanes</taxon>
    </lineage>
</organism>
<accession>A0A3S4BDU9</accession>
<dbReference type="EMBL" id="UWOC01000027">
    <property type="protein sequence ID" value="VCU07386.1"/>
    <property type="molecule type" value="Genomic_DNA"/>
</dbReference>
<dbReference type="AlphaFoldDB" id="A0A3S4BDU9"/>
<dbReference type="Pfam" id="PF02602">
    <property type="entry name" value="HEM4"/>
    <property type="match status" value="1"/>
</dbReference>
<gene>
    <name evidence="2" type="ORF">RHODGE_RHODGE_00482</name>
</gene>
<proteinExistence type="predicted"/>
<comment type="caution">
    <text evidence="2">The sequence shown here is derived from an EMBL/GenBank/DDBJ whole genome shotgun (WGS) entry which is preliminary data.</text>
</comment>
<dbReference type="GO" id="GO:0004852">
    <property type="term" value="F:uroporphyrinogen-III synthase activity"/>
    <property type="evidence" value="ECO:0007669"/>
    <property type="project" value="InterPro"/>
</dbReference>
<feature type="domain" description="Tetrapyrrole biosynthesis uroporphyrinogen III synthase" evidence="1">
    <location>
        <begin position="14"/>
        <end position="238"/>
    </location>
</feature>
<dbReference type="Gene3D" id="3.40.50.10090">
    <property type="match status" value="2"/>
</dbReference>
<dbReference type="CDD" id="cd06578">
    <property type="entry name" value="HemD"/>
    <property type="match status" value="1"/>
</dbReference>
<dbReference type="InterPro" id="IPR003754">
    <property type="entry name" value="4pyrrol_synth_uPrphyn_synth"/>
</dbReference>
<dbReference type="RefSeq" id="WP_129607587.1">
    <property type="nucleotide sequence ID" value="NZ_UWOC01000027.1"/>
</dbReference>
<evidence type="ECO:0000313" key="2">
    <source>
        <dbReference type="EMBL" id="VCU07386.1"/>
    </source>
</evidence>
<keyword evidence="3" id="KW-1185">Reference proteome</keyword>
<dbReference type="OrthoDB" id="7163809at2"/>
<dbReference type="InterPro" id="IPR036108">
    <property type="entry name" value="4pyrrol_syn_uPrphyn_synt_sf"/>
</dbReference>
<dbReference type="GO" id="GO:0033014">
    <property type="term" value="P:tetrapyrrole biosynthetic process"/>
    <property type="evidence" value="ECO:0007669"/>
    <property type="project" value="InterPro"/>
</dbReference>
<reference evidence="3" key="1">
    <citation type="submission" date="2018-10" db="EMBL/GenBank/DDBJ databases">
        <authorList>
            <person name="Peiro R."/>
            <person name="Begona"/>
            <person name="Cbmso G."/>
            <person name="Lopez M."/>
            <person name="Gonzalez S."/>
            <person name="Sacristan E."/>
            <person name="Castillo E."/>
        </authorList>
    </citation>
    <scope>NUCLEOTIDE SEQUENCE [LARGE SCALE GENOMIC DNA]</scope>
</reference>
<sequence length="240" mass="24900">MRLLVTRPEPESARTAAALRQRGHAVIEAPMLRIAPVPDVVLGPGPWVAVALTSINAVAAVTANHWAEALAGLPAFAVGDRTAAAARAAGFVDIRVAEGEIGSLVRRITADLTGADRTPPGDPVLYLAGEDRAGDLDVLLAPVGLAVVTRVVYRAVMAPRLPDAARAALAAGEIDAVLHYSRRSADAFLAACMADALGDAAIRPRHLCLSEQVAGPLRTAGAADIRVADRPDQPALFELL</sequence>
<dbReference type="SUPFAM" id="SSF69618">
    <property type="entry name" value="HemD-like"/>
    <property type="match status" value="1"/>
</dbReference>
<dbReference type="Proteomes" id="UP000289200">
    <property type="component" value="Unassembled WGS sequence"/>
</dbReference>
<name>A0A3S4BDU9_9BRAD</name>